<proteinExistence type="predicted"/>
<dbReference type="AlphaFoldDB" id="A0A7Y0LCH3"/>
<dbReference type="RefSeq" id="WP_169073846.1">
    <property type="nucleotide sequence ID" value="NZ_JABBXH010000001.1"/>
</dbReference>
<accession>A0A7Y0LCH3</accession>
<organism evidence="1 2">
    <name type="scientific">Thalassotalea algicola</name>
    <dbReference type="NCBI Taxonomy" id="2716224"/>
    <lineage>
        <taxon>Bacteria</taxon>
        <taxon>Pseudomonadati</taxon>
        <taxon>Pseudomonadota</taxon>
        <taxon>Gammaproteobacteria</taxon>
        <taxon>Alteromonadales</taxon>
        <taxon>Colwelliaceae</taxon>
        <taxon>Thalassotalea</taxon>
    </lineage>
</organism>
<name>A0A7Y0LCH3_9GAMM</name>
<keyword evidence="2" id="KW-1185">Reference proteome</keyword>
<comment type="caution">
    <text evidence="1">The sequence shown here is derived from an EMBL/GenBank/DDBJ whole genome shotgun (WGS) entry which is preliminary data.</text>
</comment>
<sequence length="86" mass="10229">MVIQPCLDREVARYDCFPEIVLFDLVTKQTILLPEWEAAIYSYLLEQQQVNFDALISFFNIAVDELEFFEQHIEMLKQLKLIELSE</sequence>
<dbReference type="EMBL" id="JABBXH010000001">
    <property type="protein sequence ID" value="NMP30550.1"/>
    <property type="molecule type" value="Genomic_DNA"/>
</dbReference>
<dbReference type="Proteomes" id="UP000568664">
    <property type="component" value="Unassembled WGS sequence"/>
</dbReference>
<evidence type="ECO:0000313" key="2">
    <source>
        <dbReference type="Proteomes" id="UP000568664"/>
    </source>
</evidence>
<reference evidence="1 2" key="1">
    <citation type="submission" date="2020-04" db="EMBL/GenBank/DDBJ databases">
        <title>Thalassotalea sp. M1531, isolated from the surface of marine red alga.</title>
        <authorList>
            <person name="Pang L."/>
            <person name="Lu D.-C."/>
        </authorList>
    </citation>
    <scope>NUCLEOTIDE SEQUENCE [LARGE SCALE GENOMIC DNA]</scope>
    <source>
        <strain evidence="1 2">M1531</strain>
    </source>
</reference>
<protein>
    <submittedName>
        <fullName evidence="1">Uncharacterized protein</fullName>
    </submittedName>
</protein>
<gene>
    <name evidence="1" type="ORF">HII17_03145</name>
</gene>
<evidence type="ECO:0000313" key="1">
    <source>
        <dbReference type="EMBL" id="NMP30550.1"/>
    </source>
</evidence>